<protein>
    <submittedName>
        <fullName evidence="1">Uncharacterized protein</fullName>
    </submittedName>
</protein>
<name>A0ABW7F885_9BURK</name>
<comment type="caution">
    <text evidence="1">The sequence shown here is derived from an EMBL/GenBank/DDBJ whole genome shotgun (WGS) entry which is preliminary data.</text>
</comment>
<proteinExistence type="predicted"/>
<organism evidence="1 2">
    <name type="scientific">Pelomonas parva</name>
    <dbReference type="NCBI Taxonomy" id="3299032"/>
    <lineage>
        <taxon>Bacteria</taxon>
        <taxon>Pseudomonadati</taxon>
        <taxon>Pseudomonadota</taxon>
        <taxon>Betaproteobacteria</taxon>
        <taxon>Burkholderiales</taxon>
        <taxon>Sphaerotilaceae</taxon>
        <taxon>Roseateles</taxon>
    </lineage>
</organism>
<dbReference type="EMBL" id="JBIGHV010000009">
    <property type="protein sequence ID" value="MFG6432842.1"/>
    <property type="molecule type" value="Genomic_DNA"/>
</dbReference>
<gene>
    <name evidence="1" type="ORF">ACG00Y_23200</name>
</gene>
<sequence>MTLQHRCVGLKSFGKFPKALQREAVAALEEPGLQQQFGPSSPQEICARSHVAAIKASWWPTAPVLGDSQTWFTRPQGWEKKKAWYAANGFIEGKNLFTSTEGPGLDMTVVESVAAQIKKALDR</sequence>
<dbReference type="RefSeq" id="WP_394483025.1">
    <property type="nucleotide sequence ID" value="NZ_JBIGHV010000009.1"/>
</dbReference>
<dbReference type="Proteomes" id="UP001606210">
    <property type="component" value="Unassembled WGS sequence"/>
</dbReference>
<evidence type="ECO:0000313" key="2">
    <source>
        <dbReference type="Proteomes" id="UP001606210"/>
    </source>
</evidence>
<keyword evidence="2" id="KW-1185">Reference proteome</keyword>
<evidence type="ECO:0000313" key="1">
    <source>
        <dbReference type="EMBL" id="MFG6432842.1"/>
    </source>
</evidence>
<accession>A0ABW7F885</accession>
<reference evidence="1 2" key="1">
    <citation type="submission" date="2024-08" db="EMBL/GenBank/DDBJ databases">
        <authorList>
            <person name="Lu H."/>
        </authorList>
    </citation>
    <scope>NUCLEOTIDE SEQUENCE [LARGE SCALE GENOMIC DNA]</scope>
    <source>
        <strain evidence="1 2">LYH14W</strain>
    </source>
</reference>